<dbReference type="Gene3D" id="2.60.40.10">
    <property type="entry name" value="Immunoglobulins"/>
    <property type="match status" value="3"/>
</dbReference>
<dbReference type="SUPFAM" id="SSF81296">
    <property type="entry name" value="E set domains"/>
    <property type="match status" value="3"/>
</dbReference>
<comment type="caution">
    <text evidence="2">The sequence shown here is derived from an EMBL/GenBank/DDBJ whole genome shotgun (WGS) entry which is preliminary data.</text>
</comment>
<keyword evidence="3" id="KW-1185">Reference proteome</keyword>
<dbReference type="Proteomes" id="UP001165368">
    <property type="component" value="Unassembled WGS sequence"/>
</dbReference>
<dbReference type="InterPro" id="IPR002909">
    <property type="entry name" value="IPT_dom"/>
</dbReference>
<gene>
    <name evidence="2" type="ORF">LVY72_10900</name>
</gene>
<feature type="domain" description="IPT/TIG" evidence="1">
    <location>
        <begin position="343"/>
        <end position="414"/>
    </location>
</feature>
<protein>
    <submittedName>
        <fullName evidence="2">IPT/TIG domain-containing protein</fullName>
    </submittedName>
</protein>
<accession>A0ABS9L6X0</accession>
<reference evidence="2" key="1">
    <citation type="submission" date="2022-01" db="EMBL/GenBank/DDBJ databases">
        <authorList>
            <person name="Jo J.-H."/>
            <person name="Im W.-T."/>
        </authorList>
    </citation>
    <scope>NUCLEOTIDE SEQUENCE</scope>
    <source>
        <strain evidence="2">I2-34</strain>
    </source>
</reference>
<evidence type="ECO:0000313" key="2">
    <source>
        <dbReference type="EMBL" id="MCG2622420.1"/>
    </source>
</evidence>
<dbReference type="RefSeq" id="WP_237820687.1">
    <property type="nucleotide sequence ID" value="NZ_JAKLTQ010000006.1"/>
</dbReference>
<organism evidence="2 3">
    <name type="scientific">Arthrobacter hankyongi</name>
    <dbReference type="NCBI Taxonomy" id="2904801"/>
    <lineage>
        <taxon>Bacteria</taxon>
        <taxon>Bacillati</taxon>
        <taxon>Actinomycetota</taxon>
        <taxon>Actinomycetes</taxon>
        <taxon>Micrococcales</taxon>
        <taxon>Micrococcaceae</taxon>
        <taxon>Arthrobacter</taxon>
    </lineage>
</organism>
<evidence type="ECO:0000259" key="1">
    <source>
        <dbReference type="Pfam" id="PF01833"/>
    </source>
</evidence>
<dbReference type="EMBL" id="JAKLTQ010000006">
    <property type="protein sequence ID" value="MCG2622420.1"/>
    <property type="molecule type" value="Genomic_DNA"/>
</dbReference>
<dbReference type="InterPro" id="IPR014756">
    <property type="entry name" value="Ig_E-set"/>
</dbReference>
<proteinExistence type="predicted"/>
<dbReference type="Pfam" id="PF01833">
    <property type="entry name" value="TIG"/>
    <property type="match status" value="2"/>
</dbReference>
<dbReference type="CDD" id="cd00102">
    <property type="entry name" value="IPT"/>
    <property type="match status" value="2"/>
</dbReference>
<name>A0ABS9L6X0_9MICC</name>
<sequence>MSDFSRSPLELLLENLAKGYIGLHIEQGVPILDRDLNLLQDLLAADMRQLFSRYIGNGLASDAGDGFGIQALPAGQDKNDFRITGPGSCLAGGIEARIAAATSYRQQPFGGPAPELTAPTEAQPDPRTDIVYLQVFLAEVDGLGDVSLGNSEDVGMQTSVRLKPEWTVRVAEGVPVPGPEPGHIHYPLAQLRRRRGEDSITAGTFVLAGTTLERISDLRQRRLTLSHLETRLSLLERVLIAPTFAQDRPLRPLTGQVHQQITLAGNNFDKGSIEVFFDDIQAPVAATLSSSEIVVLVPGGLTPDGTGRSVRITVANEVASAVCEKLFGVRAGPVFASPPDPQFSPASGMAGTEVLLSGFNFNATGLTVLFGGKKGNVVGEPANTSLKVQVPDGLAANSLVKIKVQTSQGEAESTDDFRVGPPPPVITSFTPPSAAVGDPVILHGQNFDVPPVRVFFTVEGFDPVRAGLANPATADQITVETPELIFGAEPQRQARITVSTGAGSAVSAGLITVSQA</sequence>
<feature type="domain" description="IPT/TIG" evidence="1">
    <location>
        <begin position="252"/>
        <end position="316"/>
    </location>
</feature>
<dbReference type="InterPro" id="IPR013783">
    <property type="entry name" value="Ig-like_fold"/>
</dbReference>
<evidence type="ECO:0000313" key="3">
    <source>
        <dbReference type="Proteomes" id="UP001165368"/>
    </source>
</evidence>